<feature type="transmembrane region" description="Helical" evidence="2">
    <location>
        <begin position="17"/>
        <end position="34"/>
    </location>
</feature>
<feature type="region of interest" description="Disordered" evidence="1">
    <location>
        <begin position="93"/>
        <end position="122"/>
    </location>
</feature>
<evidence type="ECO:0000313" key="3">
    <source>
        <dbReference type="EMBL" id="KAL0069682.1"/>
    </source>
</evidence>
<sequence length="246" mass="27064">MSSRIDRGMIALEMGPYPSMSLLVSALILLVNIWRPQRQGSKIVLDSKNDLSDVYRCVELMRKYEARYQTAGRLGDMLTSVITIGQLPWVTDSLKRPRSPHSDERCTTRPGQRPSDSQVVSAEDPHGIFRTESHSHDSMGSNPLNHPSSLPYHSLFSPSASYPTGGLPSTGPLGVDSLGPSSRLHIPIPGDETRNSAAADECMLHQPTLANSSLENIHFTPPDWNFFMSSVDDIVNGAVDYGWFEG</sequence>
<organism evidence="3 4">
    <name type="scientific">Marasmius tenuissimus</name>
    <dbReference type="NCBI Taxonomy" id="585030"/>
    <lineage>
        <taxon>Eukaryota</taxon>
        <taxon>Fungi</taxon>
        <taxon>Dikarya</taxon>
        <taxon>Basidiomycota</taxon>
        <taxon>Agaricomycotina</taxon>
        <taxon>Agaricomycetes</taxon>
        <taxon>Agaricomycetidae</taxon>
        <taxon>Agaricales</taxon>
        <taxon>Marasmiineae</taxon>
        <taxon>Marasmiaceae</taxon>
        <taxon>Marasmius</taxon>
    </lineage>
</organism>
<dbReference type="EMBL" id="JBBXMP010000011">
    <property type="protein sequence ID" value="KAL0069682.1"/>
    <property type="molecule type" value="Genomic_DNA"/>
</dbReference>
<reference evidence="3 4" key="1">
    <citation type="submission" date="2024-05" db="EMBL/GenBank/DDBJ databases">
        <title>A draft genome resource for the thread blight pathogen Marasmius tenuissimus strain MS-2.</title>
        <authorList>
            <person name="Yulfo-Soto G.E."/>
            <person name="Baruah I.K."/>
            <person name="Amoako-Attah I."/>
            <person name="Bukari Y."/>
            <person name="Meinhardt L.W."/>
            <person name="Bailey B.A."/>
            <person name="Cohen S.P."/>
        </authorList>
    </citation>
    <scope>NUCLEOTIDE SEQUENCE [LARGE SCALE GENOMIC DNA]</scope>
    <source>
        <strain evidence="3 4">MS-2</strain>
    </source>
</reference>
<evidence type="ECO:0000313" key="4">
    <source>
        <dbReference type="Proteomes" id="UP001437256"/>
    </source>
</evidence>
<keyword evidence="2" id="KW-0812">Transmembrane</keyword>
<proteinExistence type="predicted"/>
<accession>A0ABR3A8H2</accession>
<name>A0ABR3A8H2_9AGAR</name>
<keyword evidence="2" id="KW-1133">Transmembrane helix</keyword>
<evidence type="ECO:0000256" key="1">
    <source>
        <dbReference type="SAM" id="MobiDB-lite"/>
    </source>
</evidence>
<keyword evidence="2" id="KW-0472">Membrane</keyword>
<evidence type="ECO:0000256" key="2">
    <source>
        <dbReference type="SAM" id="Phobius"/>
    </source>
</evidence>
<protein>
    <submittedName>
        <fullName evidence="3">Gypsy retrotransposon integrase-like protein 1</fullName>
    </submittedName>
</protein>
<dbReference type="Proteomes" id="UP001437256">
    <property type="component" value="Unassembled WGS sequence"/>
</dbReference>
<gene>
    <name evidence="3" type="primary">GIN1_8</name>
    <name evidence="3" type="ORF">AAF712_003340</name>
</gene>
<keyword evidence="4" id="KW-1185">Reference proteome</keyword>
<comment type="caution">
    <text evidence="3">The sequence shown here is derived from an EMBL/GenBank/DDBJ whole genome shotgun (WGS) entry which is preliminary data.</text>
</comment>